<proteinExistence type="predicted"/>
<organism evidence="2">
    <name type="scientific">bioreactor metagenome</name>
    <dbReference type="NCBI Taxonomy" id="1076179"/>
    <lineage>
        <taxon>unclassified sequences</taxon>
        <taxon>metagenomes</taxon>
        <taxon>ecological metagenomes</taxon>
    </lineage>
</organism>
<sequence length="367" mass="39652">MRLAGAFFIPVLRAVHDGDDGQHDGHFDQHADHGGQGCAGLQAEQADGGGHGQLEEVAGTDEGRGAGYAVLHAEFAVEPVGEAGVEDDLDEDGYGQQGDDEGLLENGLSLEREQQHQREQQRRDGVGAEFADDGLKVGLAARQQRFADQLRNDDGDDDVQAHRDEQRVPRHGDGRQAQKQRNDGGEGHHHDGVVEGHLRESEIRIALAQLAPHEDHGGARRCGQQDQACDVAVELVCGQIGREHVAHEDPSEQGHAEGFDGPVDEQRHADAARVGLDLPQRGEVDLQQHGDDHHPDEHAHGQVDLCDLHGRDGACEARQRLAKRDARNNAQQHPDGEIAFKKADTRGRGDRVAGGGVGGRHGVWVAR</sequence>
<gene>
    <name evidence="2" type="ORF">SDC9_104456</name>
</gene>
<feature type="region of interest" description="Disordered" evidence="1">
    <location>
        <begin position="149"/>
        <end position="192"/>
    </location>
</feature>
<accession>A0A645B399</accession>
<evidence type="ECO:0000256" key="1">
    <source>
        <dbReference type="SAM" id="MobiDB-lite"/>
    </source>
</evidence>
<reference evidence="2" key="1">
    <citation type="submission" date="2019-08" db="EMBL/GenBank/DDBJ databases">
        <authorList>
            <person name="Kucharzyk K."/>
            <person name="Murdoch R.W."/>
            <person name="Higgins S."/>
            <person name="Loffler F."/>
        </authorList>
    </citation>
    <scope>NUCLEOTIDE SEQUENCE</scope>
</reference>
<protein>
    <submittedName>
        <fullName evidence="2">Uncharacterized protein</fullName>
    </submittedName>
</protein>
<dbReference type="AlphaFoldDB" id="A0A645B399"/>
<comment type="caution">
    <text evidence="2">The sequence shown here is derived from an EMBL/GenBank/DDBJ whole genome shotgun (WGS) entry which is preliminary data.</text>
</comment>
<evidence type="ECO:0000313" key="2">
    <source>
        <dbReference type="EMBL" id="MPM57633.1"/>
    </source>
</evidence>
<dbReference type="EMBL" id="VSSQ01016369">
    <property type="protein sequence ID" value="MPM57633.1"/>
    <property type="molecule type" value="Genomic_DNA"/>
</dbReference>
<name>A0A645B399_9ZZZZ</name>